<evidence type="ECO:0000256" key="2">
    <source>
        <dbReference type="SAM" id="MobiDB-lite"/>
    </source>
</evidence>
<feature type="compositionally biased region" description="Low complexity" evidence="2">
    <location>
        <begin position="317"/>
        <end position="349"/>
    </location>
</feature>
<comment type="caution">
    <text evidence="3">The sequence shown here is derived from an EMBL/GenBank/DDBJ whole genome shotgun (WGS) entry which is preliminary data.</text>
</comment>
<feature type="compositionally biased region" description="Low complexity" evidence="2">
    <location>
        <begin position="17"/>
        <end position="46"/>
    </location>
</feature>
<name>A0ABR4BWG6_9HELO</name>
<feature type="region of interest" description="Disordered" evidence="2">
    <location>
        <begin position="691"/>
        <end position="730"/>
    </location>
</feature>
<feature type="compositionally biased region" description="Polar residues" evidence="2">
    <location>
        <begin position="171"/>
        <end position="189"/>
    </location>
</feature>
<feature type="compositionally biased region" description="Low complexity" evidence="2">
    <location>
        <begin position="439"/>
        <end position="448"/>
    </location>
</feature>
<sequence>MRASILGLAARSKNLQTTGSDTNSHSNSNSNNTTANTTTTTSTNATPIKQRPSRSSVRTPLQSRDNNAIMRVPPLTKGNSNNMPPYDKHNASRPIKPTLSASTKTANRMPLTPRVAGSTPSNAGTSSSRRPARSDVSTTPVGKEDAVTPVSAFLSHNITPRSGPRRVRVESPNSTPTGTSHGTHIQNDSVRGADTPPIYGSGLGIAGIDKDLPKRPTVSFSPSPSDVGQKGQNGAGDSKFFFASEAKTAVQPTRPPLPTKTSSTFFYANGDNIPDRPQSSSTSAVGSAVGEDRPKFFHANGTPDLQATPFLPPPRPSSVVSSSSRMASPRLGTPVSSTTSPPQRPSSPSKLNQYASMSSIRSTPALPSPVTPRPQVLGRGQSANNLVSARRASIEGQRLSHGRSSSVSSADGKLPPPLRKISGGSYDSSAPGSPLNLISTSVPLSTPEETSEETPTDGALGAGFRSPIISPVKTGHSIDELNELAANARRERKVLDLEITNSSLAAINRTLEREMRKQTAELRRYRRLSRSGRLSIATSASIRTSTDSVGFNGGELDLSDMSEEEEVEESEWEEETSDEGSLSPSAMEESDLRHRKRDEKRLQLDLSKHQQLLIDSQRMNQSLKRCLGWTEELINEGKKALEYRVRVSDIELGGRVLAPDEVEGAEVDNEGMSDIGGRMLREARMAAANGIATPSTWASQGGDDRDSGIELDGAQREHISTSFAKMGLEP</sequence>
<evidence type="ECO:0000313" key="4">
    <source>
        <dbReference type="Proteomes" id="UP001595075"/>
    </source>
</evidence>
<keyword evidence="1" id="KW-0175">Coiled coil</keyword>
<evidence type="ECO:0000256" key="1">
    <source>
        <dbReference type="SAM" id="Coils"/>
    </source>
</evidence>
<gene>
    <name evidence="3" type="ORF">VTL71DRAFT_7687</name>
</gene>
<organism evidence="3 4">
    <name type="scientific">Oculimacula yallundae</name>
    <dbReference type="NCBI Taxonomy" id="86028"/>
    <lineage>
        <taxon>Eukaryota</taxon>
        <taxon>Fungi</taxon>
        <taxon>Dikarya</taxon>
        <taxon>Ascomycota</taxon>
        <taxon>Pezizomycotina</taxon>
        <taxon>Leotiomycetes</taxon>
        <taxon>Helotiales</taxon>
        <taxon>Ploettnerulaceae</taxon>
        <taxon>Oculimacula</taxon>
    </lineage>
</organism>
<proteinExistence type="predicted"/>
<feature type="compositionally biased region" description="Low complexity" evidence="2">
    <location>
        <begin position="279"/>
        <end position="289"/>
    </location>
</feature>
<feature type="compositionally biased region" description="Polar residues" evidence="2">
    <location>
        <begin position="53"/>
        <end position="66"/>
    </location>
</feature>
<accession>A0ABR4BWG6</accession>
<protein>
    <submittedName>
        <fullName evidence="3">Uncharacterized protein</fullName>
    </submittedName>
</protein>
<feature type="compositionally biased region" description="Polar residues" evidence="2">
    <location>
        <begin position="218"/>
        <end position="232"/>
    </location>
</feature>
<feature type="compositionally biased region" description="Polar residues" evidence="2">
    <location>
        <begin position="350"/>
        <end position="362"/>
    </location>
</feature>
<feature type="compositionally biased region" description="Acidic residues" evidence="2">
    <location>
        <begin position="557"/>
        <end position="578"/>
    </location>
</feature>
<feature type="coiled-coil region" evidence="1">
    <location>
        <begin position="478"/>
        <end position="528"/>
    </location>
</feature>
<feature type="region of interest" description="Disordered" evidence="2">
    <location>
        <begin position="207"/>
        <end position="463"/>
    </location>
</feature>
<feature type="region of interest" description="Disordered" evidence="2">
    <location>
        <begin position="12"/>
        <end position="192"/>
    </location>
</feature>
<feature type="compositionally biased region" description="Polar residues" evidence="2">
    <location>
        <begin position="118"/>
        <end position="140"/>
    </location>
</feature>
<feature type="region of interest" description="Disordered" evidence="2">
    <location>
        <begin position="545"/>
        <end position="596"/>
    </location>
</feature>
<evidence type="ECO:0000313" key="3">
    <source>
        <dbReference type="EMBL" id="KAL2061414.1"/>
    </source>
</evidence>
<reference evidence="3 4" key="1">
    <citation type="journal article" date="2024" name="Commun. Biol.">
        <title>Comparative genomic analysis of thermophilic fungi reveals convergent evolutionary adaptations and gene losses.</title>
        <authorList>
            <person name="Steindorff A.S."/>
            <person name="Aguilar-Pontes M.V."/>
            <person name="Robinson A.J."/>
            <person name="Andreopoulos B."/>
            <person name="LaButti K."/>
            <person name="Kuo A."/>
            <person name="Mondo S."/>
            <person name="Riley R."/>
            <person name="Otillar R."/>
            <person name="Haridas S."/>
            <person name="Lipzen A."/>
            <person name="Grimwood J."/>
            <person name="Schmutz J."/>
            <person name="Clum A."/>
            <person name="Reid I.D."/>
            <person name="Moisan M.C."/>
            <person name="Butler G."/>
            <person name="Nguyen T.T.M."/>
            <person name="Dewar K."/>
            <person name="Conant G."/>
            <person name="Drula E."/>
            <person name="Henrissat B."/>
            <person name="Hansel C."/>
            <person name="Singer S."/>
            <person name="Hutchinson M.I."/>
            <person name="de Vries R.P."/>
            <person name="Natvig D.O."/>
            <person name="Powell A.J."/>
            <person name="Tsang A."/>
            <person name="Grigoriev I.V."/>
        </authorList>
    </citation>
    <scope>NUCLEOTIDE SEQUENCE [LARGE SCALE GENOMIC DNA]</scope>
    <source>
        <strain evidence="3 4">CBS 494.80</strain>
    </source>
</reference>
<feature type="compositionally biased region" description="Basic and acidic residues" evidence="2">
    <location>
        <begin position="702"/>
        <end position="719"/>
    </location>
</feature>
<keyword evidence="4" id="KW-1185">Reference proteome</keyword>
<dbReference type="Proteomes" id="UP001595075">
    <property type="component" value="Unassembled WGS sequence"/>
</dbReference>
<dbReference type="EMBL" id="JAZHXI010000019">
    <property type="protein sequence ID" value="KAL2061414.1"/>
    <property type="molecule type" value="Genomic_DNA"/>
</dbReference>
<dbReference type="PANTHER" id="PTHR38701">
    <property type="entry name" value="CHROMOSOME 8, WHOLE GENOME SHOTGUN SEQUENCE"/>
    <property type="match status" value="1"/>
</dbReference>
<dbReference type="PANTHER" id="PTHR38701:SF1">
    <property type="entry name" value="UP-REGULATED DURING SEPTATION PROTEIN 1 DOMAIN-CONTAINING PROTEIN"/>
    <property type="match status" value="1"/>
</dbReference>